<dbReference type="AlphaFoldDB" id="E3NJ31"/>
<evidence type="ECO:0000313" key="3">
    <source>
        <dbReference type="Proteomes" id="UP000008281"/>
    </source>
</evidence>
<sequence>MRAMHQLDNDTCVEEERDEDADVEEEPIGNGMDGEQEEEYDGDKEETLLEEDEDGDMPNLTLHEEYVATEESEVVDDAEMIETTAMSPAKPTLVV</sequence>
<keyword evidence="3" id="KW-1185">Reference proteome</keyword>
<feature type="compositionally biased region" description="Acidic residues" evidence="1">
    <location>
        <begin position="11"/>
        <end position="27"/>
    </location>
</feature>
<name>E3NJ31_CAERE</name>
<organism evidence="3">
    <name type="scientific">Caenorhabditis remanei</name>
    <name type="common">Caenorhabditis vulgaris</name>
    <dbReference type="NCBI Taxonomy" id="31234"/>
    <lineage>
        <taxon>Eukaryota</taxon>
        <taxon>Metazoa</taxon>
        <taxon>Ecdysozoa</taxon>
        <taxon>Nematoda</taxon>
        <taxon>Chromadorea</taxon>
        <taxon>Rhabditida</taxon>
        <taxon>Rhabditina</taxon>
        <taxon>Rhabditomorpha</taxon>
        <taxon>Rhabditoidea</taxon>
        <taxon>Rhabditidae</taxon>
        <taxon>Peloderinae</taxon>
        <taxon>Caenorhabditis</taxon>
    </lineage>
</organism>
<reference evidence="2" key="1">
    <citation type="submission" date="2007-07" db="EMBL/GenBank/DDBJ databases">
        <title>PCAP assembly of the Caenorhabditis remanei genome.</title>
        <authorList>
            <consortium name="The Caenorhabditis remanei Sequencing Consortium"/>
            <person name="Wilson R.K."/>
        </authorList>
    </citation>
    <scope>NUCLEOTIDE SEQUENCE [LARGE SCALE GENOMIC DNA]</scope>
    <source>
        <strain evidence="2">PB4641</strain>
    </source>
</reference>
<gene>
    <name evidence="2" type="ORF">CRE_24271</name>
</gene>
<protein>
    <submittedName>
        <fullName evidence="2">Uncharacterized protein</fullName>
    </submittedName>
</protein>
<dbReference type="HOGENOM" id="CLU_2374741_0_0_1"/>
<evidence type="ECO:0000256" key="1">
    <source>
        <dbReference type="SAM" id="MobiDB-lite"/>
    </source>
</evidence>
<dbReference type="Proteomes" id="UP000008281">
    <property type="component" value="Unassembled WGS sequence"/>
</dbReference>
<feature type="region of interest" description="Disordered" evidence="1">
    <location>
        <begin position="1"/>
        <end position="59"/>
    </location>
</feature>
<proteinExistence type="predicted"/>
<dbReference type="EMBL" id="DS268723">
    <property type="protein sequence ID" value="EFO99653.1"/>
    <property type="molecule type" value="Genomic_DNA"/>
</dbReference>
<evidence type="ECO:0000313" key="2">
    <source>
        <dbReference type="EMBL" id="EFO99653.1"/>
    </source>
</evidence>
<accession>E3NJ31</accession>
<feature type="compositionally biased region" description="Acidic residues" evidence="1">
    <location>
        <begin position="34"/>
        <end position="56"/>
    </location>
</feature>
<dbReference type="InParanoid" id="E3NJ31"/>